<keyword evidence="3" id="KW-1185">Reference proteome</keyword>
<proteinExistence type="predicted"/>
<dbReference type="EMBL" id="JAMOIM010000026">
    <property type="protein sequence ID" value="MCW6511459.1"/>
    <property type="molecule type" value="Genomic_DNA"/>
</dbReference>
<dbReference type="Proteomes" id="UP001165667">
    <property type="component" value="Unassembled WGS sequence"/>
</dbReference>
<evidence type="ECO:0000313" key="3">
    <source>
        <dbReference type="Proteomes" id="UP001165667"/>
    </source>
</evidence>
<evidence type="ECO:0000313" key="2">
    <source>
        <dbReference type="EMBL" id="MCW6511459.1"/>
    </source>
</evidence>
<dbReference type="Pfam" id="PF05598">
    <property type="entry name" value="DUF772"/>
    <property type="match status" value="1"/>
</dbReference>
<name>A0AA41YZK1_9HYPH</name>
<sequence>MAVPLSIMWKMLILQASRSPSDELTEALIKVTLSFMRFLGP</sequence>
<protein>
    <submittedName>
        <fullName evidence="2">Transposase</fullName>
    </submittedName>
</protein>
<dbReference type="InterPro" id="IPR008490">
    <property type="entry name" value="Transposase_InsH_N"/>
</dbReference>
<evidence type="ECO:0000259" key="1">
    <source>
        <dbReference type="Pfam" id="PF05598"/>
    </source>
</evidence>
<organism evidence="2 3">
    <name type="scientific">Lichenifustis flavocetrariae</name>
    <dbReference type="NCBI Taxonomy" id="2949735"/>
    <lineage>
        <taxon>Bacteria</taxon>
        <taxon>Pseudomonadati</taxon>
        <taxon>Pseudomonadota</taxon>
        <taxon>Alphaproteobacteria</taxon>
        <taxon>Hyphomicrobiales</taxon>
        <taxon>Lichenihabitantaceae</taxon>
        <taxon>Lichenifustis</taxon>
    </lineage>
</organism>
<reference evidence="2" key="1">
    <citation type="submission" date="2022-05" db="EMBL/GenBank/DDBJ databases">
        <authorList>
            <person name="Pankratov T."/>
        </authorList>
    </citation>
    <scope>NUCLEOTIDE SEQUENCE</scope>
    <source>
        <strain evidence="2">BP6-180914</strain>
    </source>
</reference>
<accession>A0AA41YZK1</accession>
<gene>
    <name evidence="2" type="ORF">M8523_26090</name>
</gene>
<dbReference type="AlphaFoldDB" id="A0AA41YZK1"/>
<feature type="domain" description="Transposase InsH N-terminal" evidence="1">
    <location>
        <begin position="2"/>
        <end position="40"/>
    </location>
</feature>
<comment type="caution">
    <text evidence="2">The sequence shown here is derived from an EMBL/GenBank/DDBJ whole genome shotgun (WGS) entry which is preliminary data.</text>
</comment>